<feature type="transmembrane region" description="Helical" evidence="8">
    <location>
        <begin position="77"/>
        <end position="101"/>
    </location>
</feature>
<feature type="transmembrane region" description="Helical" evidence="8">
    <location>
        <begin position="379"/>
        <end position="397"/>
    </location>
</feature>
<keyword evidence="2" id="KW-1003">Cell membrane</keyword>
<keyword evidence="5 8" id="KW-0812">Transmembrane</keyword>
<dbReference type="EMBL" id="LAZR01000091">
    <property type="protein sequence ID" value="KKN92832.1"/>
    <property type="molecule type" value="Genomic_DNA"/>
</dbReference>
<proteinExistence type="predicted"/>
<evidence type="ECO:0000256" key="7">
    <source>
        <dbReference type="ARBA" id="ARBA00023136"/>
    </source>
</evidence>
<feature type="transmembrane region" description="Helical" evidence="8">
    <location>
        <begin position="108"/>
        <end position="128"/>
    </location>
</feature>
<keyword evidence="7 8" id="KW-0472">Membrane</keyword>
<evidence type="ECO:0000256" key="8">
    <source>
        <dbReference type="SAM" id="Phobius"/>
    </source>
</evidence>
<reference evidence="9" key="1">
    <citation type="journal article" date="2015" name="Nature">
        <title>Complex archaea that bridge the gap between prokaryotes and eukaryotes.</title>
        <authorList>
            <person name="Spang A."/>
            <person name="Saw J.H."/>
            <person name="Jorgensen S.L."/>
            <person name="Zaremba-Niedzwiedzka K."/>
            <person name="Martijn J."/>
            <person name="Lind A.E."/>
            <person name="van Eijk R."/>
            <person name="Schleper C."/>
            <person name="Guy L."/>
            <person name="Ettema T.J."/>
        </authorList>
    </citation>
    <scope>NUCLEOTIDE SEQUENCE</scope>
</reference>
<accession>A0A0F9UZB9</accession>
<dbReference type="InterPro" id="IPR050297">
    <property type="entry name" value="LipidA_mod_glycosyltrf_83"/>
</dbReference>
<evidence type="ECO:0000256" key="4">
    <source>
        <dbReference type="ARBA" id="ARBA00022679"/>
    </source>
</evidence>
<evidence type="ECO:0000313" key="9">
    <source>
        <dbReference type="EMBL" id="KKN92832.1"/>
    </source>
</evidence>
<dbReference type="AlphaFoldDB" id="A0A0F9UZB9"/>
<feature type="transmembrane region" description="Helical" evidence="8">
    <location>
        <begin position="194"/>
        <end position="213"/>
    </location>
</feature>
<dbReference type="PANTHER" id="PTHR33908:SF11">
    <property type="entry name" value="MEMBRANE PROTEIN"/>
    <property type="match status" value="1"/>
</dbReference>
<evidence type="ECO:0000256" key="2">
    <source>
        <dbReference type="ARBA" id="ARBA00022475"/>
    </source>
</evidence>
<organism evidence="9">
    <name type="scientific">marine sediment metagenome</name>
    <dbReference type="NCBI Taxonomy" id="412755"/>
    <lineage>
        <taxon>unclassified sequences</taxon>
        <taxon>metagenomes</taxon>
        <taxon>ecological metagenomes</taxon>
    </lineage>
</organism>
<dbReference type="GO" id="GO:0016763">
    <property type="term" value="F:pentosyltransferase activity"/>
    <property type="evidence" value="ECO:0007669"/>
    <property type="project" value="TreeGrafter"/>
</dbReference>
<gene>
    <name evidence="9" type="ORF">LCGC14_0203600</name>
</gene>
<evidence type="ECO:0000256" key="5">
    <source>
        <dbReference type="ARBA" id="ARBA00022692"/>
    </source>
</evidence>
<feature type="transmembrane region" description="Helical" evidence="8">
    <location>
        <begin position="289"/>
        <end position="307"/>
    </location>
</feature>
<feature type="transmembrane region" description="Helical" evidence="8">
    <location>
        <begin position="159"/>
        <end position="188"/>
    </location>
</feature>
<evidence type="ECO:0000256" key="3">
    <source>
        <dbReference type="ARBA" id="ARBA00022676"/>
    </source>
</evidence>
<evidence type="ECO:0000256" key="6">
    <source>
        <dbReference type="ARBA" id="ARBA00022989"/>
    </source>
</evidence>
<name>A0A0F9UZB9_9ZZZZ</name>
<protein>
    <recommendedName>
        <fullName evidence="10">Glycosyltransferase RgtA/B/C/D-like domain-containing protein</fullName>
    </recommendedName>
</protein>
<feature type="transmembrane region" description="Helical" evidence="8">
    <location>
        <begin position="344"/>
        <end position="367"/>
    </location>
</feature>
<dbReference type="GO" id="GO:0005886">
    <property type="term" value="C:plasma membrane"/>
    <property type="evidence" value="ECO:0007669"/>
    <property type="project" value="UniProtKB-SubCell"/>
</dbReference>
<comment type="subcellular location">
    <subcellularLocation>
        <location evidence="1">Cell membrane</location>
        <topology evidence="1">Multi-pass membrane protein</topology>
    </subcellularLocation>
</comment>
<feature type="transmembrane region" description="Helical" evidence="8">
    <location>
        <begin position="134"/>
        <end position="152"/>
    </location>
</feature>
<keyword evidence="4" id="KW-0808">Transferase</keyword>
<evidence type="ECO:0008006" key="10">
    <source>
        <dbReference type="Google" id="ProtNLM"/>
    </source>
</evidence>
<dbReference type="GO" id="GO:0008610">
    <property type="term" value="P:lipid biosynthetic process"/>
    <property type="evidence" value="ECO:0007669"/>
    <property type="project" value="UniProtKB-ARBA"/>
</dbReference>
<comment type="caution">
    <text evidence="9">The sequence shown here is derived from an EMBL/GenBank/DDBJ whole genome shotgun (WGS) entry which is preliminary data.</text>
</comment>
<feature type="transmembrane region" description="Helical" evidence="8">
    <location>
        <begin position="403"/>
        <end position="421"/>
    </location>
</feature>
<evidence type="ECO:0000256" key="1">
    <source>
        <dbReference type="ARBA" id="ARBA00004651"/>
    </source>
</evidence>
<keyword evidence="6 8" id="KW-1133">Transmembrane helix</keyword>
<sequence length="431" mass="45250">MKNRALWIILAVALVLRGGLFVAAACNREGVLTPDSHGYWQLATSMAEQGRFTRDGKAEIFRTPGYPVFLAALRPVAGWRAVLAAQVLLDVALVALTFVLGRMLAGPAVGLVAAGLQAVSPLAIAGSCRILSDGLYALLLTAAVVLLIGGFRSRRWGPLVIAALVAAAACYVRPAGLAVVIIMTGVVLFRGGGLARAGVFAAIAAACLVPWVVRNARVADYLGFSSFATDSLDRFAAAEIIARRSGRSVDQVRWQLDNELDGQALATPGEAARYRSRRAIETLVSNRALYLRVHLTGSLVAMLPGATDVLEVAGVTSGQQGTLAVLHRRGLWPAVAHYFGGSPWAAVVAAPLVAVWLIRLLGGLICAALKARWRMSASAWLILLVVCGAILIGGPASTPRFRLPIEPLISVAAALGLALAARGIRPDQRDG</sequence>
<dbReference type="PANTHER" id="PTHR33908">
    <property type="entry name" value="MANNOSYLTRANSFERASE YKCB-RELATED"/>
    <property type="match status" value="1"/>
</dbReference>
<keyword evidence="3" id="KW-0328">Glycosyltransferase</keyword>